<dbReference type="AlphaFoldDB" id="A0A0E9WGG1"/>
<reference evidence="1" key="2">
    <citation type="journal article" date="2015" name="Fish Shellfish Immunol.">
        <title>Early steps in the European eel (Anguilla anguilla)-Vibrio vulnificus interaction in the gills: Role of the RtxA13 toxin.</title>
        <authorList>
            <person name="Callol A."/>
            <person name="Pajuelo D."/>
            <person name="Ebbesson L."/>
            <person name="Teles M."/>
            <person name="MacKenzie S."/>
            <person name="Amaro C."/>
        </authorList>
    </citation>
    <scope>NUCLEOTIDE SEQUENCE</scope>
</reference>
<reference evidence="1" key="1">
    <citation type="submission" date="2014-11" db="EMBL/GenBank/DDBJ databases">
        <authorList>
            <person name="Amaro Gonzalez C."/>
        </authorList>
    </citation>
    <scope>NUCLEOTIDE SEQUENCE</scope>
</reference>
<organism evidence="1">
    <name type="scientific">Anguilla anguilla</name>
    <name type="common">European freshwater eel</name>
    <name type="synonym">Muraena anguilla</name>
    <dbReference type="NCBI Taxonomy" id="7936"/>
    <lineage>
        <taxon>Eukaryota</taxon>
        <taxon>Metazoa</taxon>
        <taxon>Chordata</taxon>
        <taxon>Craniata</taxon>
        <taxon>Vertebrata</taxon>
        <taxon>Euteleostomi</taxon>
        <taxon>Actinopterygii</taxon>
        <taxon>Neopterygii</taxon>
        <taxon>Teleostei</taxon>
        <taxon>Anguilliformes</taxon>
        <taxon>Anguillidae</taxon>
        <taxon>Anguilla</taxon>
    </lineage>
</organism>
<name>A0A0E9WGG1_ANGAN</name>
<sequence length="64" mass="6715">MKVQSLKNHTIRRIKAGGLRDPEAELLLLGCDGPPGPFCLFGWCYSAPCLHDDSGSAGGCTVPG</sequence>
<evidence type="ECO:0000313" key="1">
    <source>
        <dbReference type="EMBL" id="JAH89474.1"/>
    </source>
</evidence>
<accession>A0A0E9WGG1</accession>
<dbReference type="EMBL" id="GBXM01019103">
    <property type="protein sequence ID" value="JAH89474.1"/>
    <property type="molecule type" value="Transcribed_RNA"/>
</dbReference>
<protein>
    <submittedName>
        <fullName evidence="1">Uncharacterized protein</fullName>
    </submittedName>
</protein>
<proteinExistence type="predicted"/>